<evidence type="ECO:0000256" key="3">
    <source>
        <dbReference type="SAM" id="Phobius"/>
    </source>
</evidence>
<gene>
    <name evidence="5" type="ORF">J2S44_000564</name>
</gene>
<accession>A0AAE3ZI00</accession>
<keyword evidence="2" id="KW-0804">Transcription</keyword>
<feature type="transmembrane region" description="Helical" evidence="3">
    <location>
        <begin position="125"/>
        <end position="146"/>
    </location>
</feature>
<proteinExistence type="predicted"/>
<name>A0AAE3ZI00_9ACTN</name>
<reference evidence="5 6" key="1">
    <citation type="submission" date="2023-07" db="EMBL/GenBank/DDBJ databases">
        <title>Sequencing the genomes of 1000 actinobacteria strains.</title>
        <authorList>
            <person name="Klenk H.-P."/>
        </authorList>
    </citation>
    <scope>NUCLEOTIDE SEQUENCE [LARGE SCALE GENOMIC DNA]</scope>
    <source>
        <strain evidence="5 6">DSM 44711</strain>
    </source>
</reference>
<dbReference type="Gene3D" id="1.10.10.1320">
    <property type="entry name" value="Anti-sigma factor, zinc-finger domain"/>
    <property type="match status" value="1"/>
</dbReference>
<sequence length="263" mass="26994">MLIDHPVAELLGVYYLDALPDAQDGEIEAHLAVCAACRGTADEIVELVAALALVRDEHRAGLLDAFGVLHRDRDAPPPSAFARFAPMPVATPADDLIEDLAATPDVGPLVRAGRLRRRPRDRGRARALAATGTLFCAALLVAGLAVTSLARAGDTPGAAGPYVTAAATGRAGGVSLSVVVSEPVAGESLVAATVSGLDPDEPYQLHATTADGRTALVSTWVDTGRVRDVTGRLDAVLTDVVAVTVTEPDGGTVVTVELGGTNR</sequence>
<keyword evidence="3" id="KW-0812">Transmembrane</keyword>
<dbReference type="RefSeq" id="WP_310408771.1">
    <property type="nucleotide sequence ID" value="NZ_JAVDYC010000001.1"/>
</dbReference>
<dbReference type="Proteomes" id="UP001183629">
    <property type="component" value="Unassembled WGS sequence"/>
</dbReference>
<keyword evidence="6" id="KW-1185">Reference proteome</keyword>
<comment type="caution">
    <text evidence="5">The sequence shown here is derived from an EMBL/GenBank/DDBJ whole genome shotgun (WGS) entry which is preliminary data.</text>
</comment>
<dbReference type="AlphaFoldDB" id="A0AAE3ZI00"/>
<dbReference type="InterPro" id="IPR027383">
    <property type="entry name" value="Znf_put"/>
</dbReference>
<dbReference type="Pfam" id="PF13490">
    <property type="entry name" value="zf-HC2"/>
    <property type="match status" value="1"/>
</dbReference>
<evidence type="ECO:0000259" key="4">
    <source>
        <dbReference type="Pfam" id="PF13490"/>
    </source>
</evidence>
<dbReference type="InterPro" id="IPR041916">
    <property type="entry name" value="Anti_sigma_zinc_sf"/>
</dbReference>
<keyword evidence="3" id="KW-1133">Transmembrane helix</keyword>
<evidence type="ECO:0000313" key="5">
    <source>
        <dbReference type="EMBL" id="MDR7320314.1"/>
    </source>
</evidence>
<keyword evidence="1" id="KW-0805">Transcription regulation</keyword>
<protein>
    <submittedName>
        <fullName evidence="5">Anti-sigma-YlaC factor YlaD</fullName>
    </submittedName>
</protein>
<keyword evidence="3" id="KW-0472">Membrane</keyword>
<evidence type="ECO:0000313" key="6">
    <source>
        <dbReference type="Proteomes" id="UP001183629"/>
    </source>
</evidence>
<feature type="domain" description="Putative zinc-finger" evidence="4">
    <location>
        <begin position="7"/>
        <end position="38"/>
    </location>
</feature>
<evidence type="ECO:0000256" key="2">
    <source>
        <dbReference type="ARBA" id="ARBA00023163"/>
    </source>
</evidence>
<dbReference type="EMBL" id="JAVDYC010000001">
    <property type="protein sequence ID" value="MDR7320314.1"/>
    <property type="molecule type" value="Genomic_DNA"/>
</dbReference>
<evidence type="ECO:0000256" key="1">
    <source>
        <dbReference type="ARBA" id="ARBA00023015"/>
    </source>
</evidence>
<organism evidence="5 6">
    <name type="scientific">Catenuloplanes niger</name>
    <dbReference type="NCBI Taxonomy" id="587534"/>
    <lineage>
        <taxon>Bacteria</taxon>
        <taxon>Bacillati</taxon>
        <taxon>Actinomycetota</taxon>
        <taxon>Actinomycetes</taxon>
        <taxon>Micromonosporales</taxon>
        <taxon>Micromonosporaceae</taxon>
        <taxon>Catenuloplanes</taxon>
    </lineage>
</organism>